<accession>A0A1U7EZI6</accession>
<name>A0A1U7EZI6_NATPD</name>
<evidence type="ECO:0000313" key="3">
    <source>
        <dbReference type="Proteomes" id="UP000002698"/>
    </source>
</evidence>
<evidence type="ECO:0000256" key="1">
    <source>
        <dbReference type="SAM" id="MobiDB-lite"/>
    </source>
</evidence>
<protein>
    <submittedName>
        <fullName evidence="2">Uncharacterized protein</fullName>
    </submittedName>
</protein>
<proteinExistence type="predicted"/>
<dbReference type="KEGG" id="nph:NP_5238A"/>
<reference evidence="2 3" key="1">
    <citation type="journal article" date="2005" name="Genome Res.">
        <title>Living with two extremes: conclusions from the genome sequence of Natronomonas pharaonis.</title>
        <authorList>
            <person name="Falb M."/>
            <person name="Pfeiffer F."/>
            <person name="Palm P."/>
            <person name="Rodewald K."/>
            <person name="Hickmann V."/>
            <person name="Tittor J."/>
            <person name="Oesterhelt D."/>
        </authorList>
    </citation>
    <scope>NUCLEOTIDE SEQUENCE [LARGE SCALE GENOMIC DNA]</scope>
    <source>
        <strain evidence="3">ATCC 35678 / DSM 2160 / CIP 103997 / JCM 8858 / NBRC 14720 / NCIMB 2260 / Gabara</strain>
    </source>
</reference>
<gene>
    <name evidence="2" type="ordered locus">NP_5238A</name>
</gene>
<dbReference type="EMBL" id="CR936257">
    <property type="protein sequence ID" value="CAI50710.1"/>
    <property type="molecule type" value="Genomic_DNA"/>
</dbReference>
<dbReference type="EnsemblBacteria" id="CAI50710">
    <property type="protein sequence ID" value="CAI50710"/>
    <property type="gene ID" value="NP_5238A"/>
</dbReference>
<keyword evidence="3" id="KW-1185">Reference proteome</keyword>
<organism evidence="2 3">
    <name type="scientific">Natronomonas pharaonis (strain ATCC 35678 / DSM 2160 / CIP 103997 / JCM 8858 / NBRC 14720 / NCIMB 2260 / Gabara)</name>
    <name type="common">Halobacterium pharaonis</name>
    <dbReference type="NCBI Taxonomy" id="348780"/>
    <lineage>
        <taxon>Archaea</taxon>
        <taxon>Methanobacteriati</taxon>
        <taxon>Methanobacteriota</taxon>
        <taxon>Stenosarchaea group</taxon>
        <taxon>Halobacteria</taxon>
        <taxon>Halobacteriales</taxon>
        <taxon>Natronomonadaceae</taxon>
        <taxon>Natronomonas</taxon>
    </lineage>
</organism>
<dbReference type="eggNOG" id="arCOG14540">
    <property type="taxonomic scope" value="Archaea"/>
</dbReference>
<dbReference type="Proteomes" id="UP000002698">
    <property type="component" value="Chromosome"/>
</dbReference>
<sequence length="46" mass="5131">MTNENVDPMVPVMPTEETTPDVRADGGRRKRYDNAEVDAPLVPDCQ</sequence>
<evidence type="ECO:0000313" key="2">
    <source>
        <dbReference type="EMBL" id="CAI50710.1"/>
    </source>
</evidence>
<dbReference type="AlphaFoldDB" id="A0A1U7EZI6"/>
<dbReference type="STRING" id="348780.NP_5238A"/>
<feature type="region of interest" description="Disordered" evidence="1">
    <location>
        <begin position="1"/>
        <end position="46"/>
    </location>
</feature>
<dbReference type="GeneID" id="54763332"/>
<dbReference type="RefSeq" id="WP_011324320.1">
    <property type="nucleotide sequence ID" value="NC_007426.1"/>
</dbReference>
<dbReference type="HOGENOM" id="CLU_3194603_0_0_2"/>
<dbReference type="OrthoDB" id="226402at2157"/>